<geneLocation type="plasmid" evidence="1 2">
    <name>cp32-quad</name>
</geneLocation>
<reference evidence="1 2" key="2">
    <citation type="journal article" date="2012" name="J. Bacteriol.">
        <title>Whole-Genome Sequences of Borrelia bissettii, Borrelia valaisiana, and Borrelia spielmanii.</title>
        <authorList>
            <person name="Schutzer S.E."/>
            <person name="Fraser-Liggett C.M."/>
            <person name="Qiu W.G."/>
            <person name="Kraiczy P."/>
            <person name="Mongodin E.F."/>
            <person name="Dunn J.J."/>
            <person name="Luft B.J."/>
            <person name="Casjens S.R."/>
        </authorList>
    </citation>
    <scope>NUCLEOTIDE SEQUENCE [LARGE SCALE GENOMIC DNA]</scope>
    <source>
        <strain evidence="1 2">DN127</strain>
    </source>
</reference>
<evidence type="ECO:0000313" key="2">
    <source>
        <dbReference type="Proteomes" id="UP000001634"/>
    </source>
</evidence>
<dbReference type="KEGG" id="bbs:BbiDN127_NXAF0014"/>
<name>G0ANM8_BORBD</name>
<reference key="1">
    <citation type="submission" date="2011-06" db="EMBL/GenBank/DDBJ databases">
        <authorList>
            <person name="Mongodin E.F."/>
            <person name="Casjens S.R."/>
            <person name="Fraser-Liggett C.M."/>
            <person name="Qiu W.-G."/>
            <person name="Dunn J.J."/>
            <person name="Luft B.J."/>
            <person name="Schutzer S.E."/>
        </authorList>
    </citation>
    <scope>NUCLEOTIDE SEQUENCE</scope>
    <source>
        <strain>DN127</strain>
    </source>
</reference>
<organism evidence="1 2">
    <name type="scientific">Borrelia bissettiae (strain DSM 17990 / CIP 109136 / DN127)</name>
    <name type="common">Borreliella bissettiae</name>
    <dbReference type="NCBI Taxonomy" id="521010"/>
    <lineage>
        <taxon>Bacteria</taxon>
        <taxon>Pseudomonadati</taxon>
        <taxon>Spirochaetota</taxon>
        <taxon>Spirochaetia</taxon>
        <taxon>Spirochaetales</taxon>
        <taxon>Borreliaceae</taxon>
        <taxon>Borreliella</taxon>
    </lineage>
</organism>
<gene>
    <name evidence="1" type="ordered locus">BbiDN127_NXAF0014</name>
</gene>
<keyword evidence="1" id="KW-0614">Plasmid</keyword>
<dbReference type="HOGENOM" id="CLU_3196784_0_0_12"/>
<keyword evidence="2" id="KW-1185">Reference proteome</keyword>
<dbReference type="Pfam" id="PF04404">
    <property type="entry name" value="ERF"/>
    <property type="match status" value="1"/>
</dbReference>
<sequence>MTNISNNNNQEIQNNIQAKISFRKDMKTLKMNLPGIDKSLKGYGYKYQNFNEIVE</sequence>
<accession>G0ANM8</accession>
<dbReference type="AlphaFoldDB" id="G0ANM8"/>
<dbReference type="Proteomes" id="UP000001634">
    <property type="component" value="Plasmid cp32-quad"/>
</dbReference>
<protein>
    <submittedName>
        <fullName evidence="1">Uncharacterized protein</fullName>
    </submittedName>
</protein>
<dbReference type="InterPro" id="IPR007499">
    <property type="entry name" value="ERF_bacteria_virus"/>
</dbReference>
<proteinExistence type="predicted"/>
<dbReference type="EMBL" id="CP002754">
    <property type="protein sequence ID" value="AEL19304.1"/>
    <property type="molecule type" value="Genomic_DNA"/>
</dbReference>
<evidence type="ECO:0000313" key="1">
    <source>
        <dbReference type="EMBL" id="AEL19304.1"/>
    </source>
</evidence>